<feature type="compositionally biased region" description="Polar residues" evidence="4">
    <location>
        <begin position="310"/>
        <end position="320"/>
    </location>
</feature>
<feature type="compositionally biased region" description="Basic and acidic residues" evidence="4">
    <location>
        <begin position="205"/>
        <end position="250"/>
    </location>
</feature>
<dbReference type="AlphaFoldDB" id="A0A9N8ZFS1"/>
<keyword evidence="2" id="KW-0539">Nucleus</keyword>
<dbReference type="InterPro" id="IPR008501">
    <property type="entry name" value="THOC7/Mft1"/>
</dbReference>
<accession>A0A9N8ZFS1</accession>
<gene>
    <name evidence="5" type="ORF">PBRASI_LOCUS2127</name>
</gene>
<feature type="compositionally biased region" description="Low complexity" evidence="4">
    <location>
        <begin position="277"/>
        <end position="287"/>
    </location>
</feature>
<dbReference type="Proteomes" id="UP000789739">
    <property type="component" value="Unassembled WGS sequence"/>
</dbReference>
<name>A0A9N8ZFS1_9GLOM</name>
<keyword evidence="6" id="KW-1185">Reference proteome</keyword>
<evidence type="ECO:0000313" key="6">
    <source>
        <dbReference type="Proteomes" id="UP000789739"/>
    </source>
</evidence>
<comment type="caution">
    <text evidence="5">The sequence shown here is derived from an EMBL/GenBank/DDBJ whole genome shotgun (WGS) entry which is preliminary data.</text>
</comment>
<proteinExistence type="predicted"/>
<sequence length="450" mass="52052">MSSTADEELIRDRLLVEERQLLRVVKKHAAWRNSLIKGQIPEASQCCADFLLDFNTYVQNLLRFQRIHDMSVREHIHWEEESQTIAAQIEEAKATIAQLEEELRAEEILVINKKEYNRLAKDISLHKSRRELTQEIDELEQKIAELDQQDRNLDDQVLQRQLQIKRVLSAVDNASSDLTADEDIDMPDARPHSPNTQHADVVNSRSDDKSHNSRQRNNREHSSNYSENHTRNRERHVDERERSFNGEGRRSSYHNSNSRDNMSRDEHYYNTNRRRSMNNTNDTNNHSNSERRHSDNNRGNYATEPRPHSTHQSPQSSASASERHTTNSVSRSSSLDKVSESPEQRSAMEEPEKENENDQQPELSTWDHSHEDSPNTPDMNEDMQGDINNSLHADLQSNDSASNDDPLAVNSPSIVDDTDDPLAINFINREDDDPQLEDLKFTVHSISIEK</sequence>
<organism evidence="5 6">
    <name type="scientific">Paraglomus brasilianum</name>
    <dbReference type="NCBI Taxonomy" id="144538"/>
    <lineage>
        <taxon>Eukaryota</taxon>
        <taxon>Fungi</taxon>
        <taxon>Fungi incertae sedis</taxon>
        <taxon>Mucoromycota</taxon>
        <taxon>Glomeromycotina</taxon>
        <taxon>Glomeromycetes</taxon>
        <taxon>Paraglomerales</taxon>
        <taxon>Paraglomeraceae</taxon>
        <taxon>Paraglomus</taxon>
    </lineage>
</organism>
<dbReference type="EMBL" id="CAJVPI010000158">
    <property type="protein sequence ID" value="CAG8491402.1"/>
    <property type="molecule type" value="Genomic_DNA"/>
</dbReference>
<evidence type="ECO:0000256" key="1">
    <source>
        <dbReference type="ARBA" id="ARBA00004123"/>
    </source>
</evidence>
<feature type="region of interest" description="Disordered" evidence="4">
    <location>
        <begin position="178"/>
        <end position="420"/>
    </location>
</feature>
<keyword evidence="3" id="KW-0175">Coiled coil</keyword>
<feature type="compositionally biased region" description="Basic and acidic residues" evidence="4">
    <location>
        <begin position="337"/>
        <end position="356"/>
    </location>
</feature>
<protein>
    <submittedName>
        <fullName evidence="5">7426_t:CDS:1</fullName>
    </submittedName>
</protein>
<feature type="compositionally biased region" description="Polar residues" evidence="4">
    <location>
        <begin position="386"/>
        <end position="403"/>
    </location>
</feature>
<feature type="coiled-coil region" evidence="3">
    <location>
        <begin position="82"/>
        <end position="159"/>
    </location>
</feature>
<evidence type="ECO:0000256" key="2">
    <source>
        <dbReference type="ARBA" id="ARBA00023242"/>
    </source>
</evidence>
<dbReference type="Pfam" id="PF05615">
    <property type="entry name" value="THOC7"/>
    <property type="match status" value="1"/>
</dbReference>
<evidence type="ECO:0000313" key="5">
    <source>
        <dbReference type="EMBL" id="CAG8491402.1"/>
    </source>
</evidence>
<evidence type="ECO:0000256" key="4">
    <source>
        <dbReference type="SAM" id="MobiDB-lite"/>
    </source>
</evidence>
<dbReference type="OrthoDB" id="205166at2759"/>
<dbReference type="GO" id="GO:0000445">
    <property type="term" value="C:THO complex part of transcription export complex"/>
    <property type="evidence" value="ECO:0007669"/>
    <property type="project" value="InterPro"/>
</dbReference>
<reference evidence="5" key="1">
    <citation type="submission" date="2021-06" db="EMBL/GenBank/DDBJ databases">
        <authorList>
            <person name="Kallberg Y."/>
            <person name="Tangrot J."/>
            <person name="Rosling A."/>
        </authorList>
    </citation>
    <scope>NUCLEOTIDE SEQUENCE</scope>
    <source>
        <strain evidence="5">BR232B</strain>
    </source>
</reference>
<comment type="subcellular location">
    <subcellularLocation>
        <location evidence="1">Nucleus</location>
    </subcellularLocation>
</comment>
<dbReference type="GO" id="GO:0006397">
    <property type="term" value="P:mRNA processing"/>
    <property type="evidence" value="ECO:0007669"/>
    <property type="project" value="InterPro"/>
</dbReference>
<evidence type="ECO:0000256" key="3">
    <source>
        <dbReference type="SAM" id="Coils"/>
    </source>
</evidence>